<evidence type="ECO:0000313" key="2">
    <source>
        <dbReference type="EMBL" id="KAJ6813833.1"/>
    </source>
</evidence>
<organism evidence="2 4">
    <name type="scientific">Iris pallida</name>
    <name type="common">Sweet iris</name>
    <dbReference type="NCBI Taxonomy" id="29817"/>
    <lineage>
        <taxon>Eukaryota</taxon>
        <taxon>Viridiplantae</taxon>
        <taxon>Streptophyta</taxon>
        <taxon>Embryophyta</taxon>
        <taxon>Tracheophyta</taxon>
        <taxon>Spermatophyta</taxon>
        <taxon>Magnoliopsida</taxon>
        <taxon>Liliopsida</taxon>
        <taxon>Asparagales</taxon>
        <taxon>Iridaceae</taxon>
        <taxon>Iridoideae</taxon>
        <taxon>Irideae</taxon>
        <taxon>Iris</taxon>
    </lineage>
</organism>
<evidence type="ECO:0000256" key="1">
    <source>
        <dbReference type="SAM" id="MobiDB-lite"/>
    </source>
</evidence>
<dbReference type="GO" id="GO:0016301">
    <property type="term" value="F:kinase activity"/>
    <property type="evidence" value="ECO:0007669"/>
    <property type="project" value="UniProtKB-KW"/>
</dbReference>
<protein>
    <submittedName>
        <fullName evidence="2">CBL-interacting protein kinase 1-like</fullName>
    </submittedName>
</protein>
<accession>A0AAX6FCD5</accession>
<evidence type="ECO:0000313" key="3">
    <source>
        <dbReference type="EMBL" id="KAJ6839868.1"/>
    </source>
</evidence>
<dbReference type="Proteomes" id="UP001140949">
    <property type="component" value="Unassembled WGS sequence"/>
</dbReference>
<keyword evidence="4" id="KW-1185">Reference proteome</keyword>
<keyword evidence="2" id="KW-0418">Kinase</keyword>
<dbReference type="EMBL" id="JANAVB010030219">
    <property type="protein sequence ID" value="KAJ6813833.1"/>
    <property type="molecule type" value="Genomic_DNA"/>
</dbReference>
<proteinExistence type="predicted"/>
<reference evidence="2" key="2">
    <citation type="submission" date="2023-04" db="EMBL/GenBank/DDBJ databases">
        <authorList>
            <person name="Bruccoleri R.E."/>
            <person name="Oakeley E.J."/>
            <person name="Faust A.-M."/>
            <person name="Dessus-Babus S."/>
            <person name="Altorfer M."/>
            <person name="Burckhardt D."/>
            <person name="Oertli M."/>
            <person name="Naumann U."/>
            <person name="Petersen F."/>
            <person name="Wong J."/>
        </authorList>
    </citation>
    <scope>NUCLEOTIDE SEQUENCE</scope>
    <source>
        <strain evidence="2">GSM-AAB239-AS_SAM_17_03QT</strain>
        <tissue evidence="2">Leaf</tissue>
    </source>
</reference>
<gene>
    <name evidence="2" type="ORF">M6B38_141655</name>
    <name evidence="3" type="ORF">M6B38_311910</name>
</gene>
<feature type="region of interest" description="Disordered" evidence="1">
    <location>
        <begin position="1"/>
        <end position="28"/>
    </location>
</feature>
<keyword evidence="2" id="KW-0808">Transferase</keyword>
<dbReference type="AlphaFoldDB" id="A0AAX6FCD5"/>
<evidence type="ECO:0000313" key="4">
    <source>
        <dbReference type="Proteomes" id="UP001140949"/>
    </source>
</evidence>
<dbReference type="EMBL" id="JANAVB010009599">
    <property type="protein sequence ID" value="KAJ6839868.1"/>
    <property type="molecule type" value="Genomic_DNA"/>
</dbReference>
<comment type="caution">
    <text evidence="2">The sequence shown here is derived from an EMBL/GenBank/DDBJ whole genome shotgun (WGS) entry which is preliminary data.</text>
</comment>
<feature type="compositionally biased region" description="Basic residues" evidence="1">
    <location>
        <begin position="1"/>
        <end position="12"/>
    </location>
</feature>
<feature type="compositionally biased region" description="Polar residues" evidence="1">
    <location>
        <begin position="15"/>
        <end position="24"/>
    </location>
</feature>
<sequence length="88" mass="9980">MGFHVQKGHGKLKVMQQNRGSSCPKSPGSLSVAAEIFGMAEKEMEYRVELFNKTLGSKTTEMVYTIWLYSSMDLQSYLILQIMKPKNT</sequence>
<name>A0AAX6FCD5_IRIPA</name>
<reference evidence="2" key="1">
    <citation type="journal article" date="2023" name="GigaByte">
        <title>Genome assembly of the bearded iris, Iris pallida Lam.</title>
        <authorList>
            <person name="Bruccoleri R.E."/>
            <person name="Oakeley E.J."/>
            <person name="Faust A.M.E."/>
            <person name="Altorfer M."/>
            <person name="Dessus-Babus S."/>
            <person name="Burckhardt D."/>
            <person name="Oertli M."/>
            <person name="Naumann U."/>
            <person name="Petersen F."/>
            <person name="Wong J."/>
        </authorList>
    </citation>
    <scope>NUCLEOTIDE SEQUENCE</scope>
    <source>
        <strain evidence="2">GSM-AAB239-AS_SAM_17_03QT</strain>
    </source>
</reference>